<comment type="catalytic activity">
    <reaction evidence="1">
        <text>a CDP-1,2-diacyl-sn-glycerol + L-serine = a 1,2-diacyl-sn-glycero-3-phospho-L-serine + CMP + H(+)</text>
        <dbReference type="Rhea" id="RHEA:16913"/>
        <dbReference type="ChEBI" id="CHEBI:15378"/>
        <dbReference type="ChEBI" id="CHEBI:33384"/>
        <dbReference type="ChEBI" id="CHEBI:57262"/>
        <dbReference type="ChEBI" id="CHEBI:58332"/>
        <dbReference type="ChEBI" id="CHEBI:60377"/>
        <dbReference type="EC" id="2.7.8.8"/>
    </reaction>
</comment>
<evidence type="ECO:0000256" key="15">
    <source>
        <dbReference type="ARBA" id="ARBA00032361"/>
    </source>
</evidence>
<comment type="subcellular location">
    <subcellularLocation>
        <location evidence="3">Endomembrane system</location>
    </subcellularLocation>
    <subcellularLocation>
        <location evidence="2">Membrane</location>
        <topology evidence="2">Multi-pass membrane protein</topology>
    </subcellularLocation>
</comment>
<dbReference type="InterPro" id="IPR000462">
    <property type="entry name" value="CDP-OH_P_trans"/>
</dbReference>
<keyword evidence="13" id="KW-0594">Phospholipid biosynthesis</keyword>
<evidence type="ECO:0000256" key="3">
    <source>
        <dbReference type="ARBA" id="ARBA00004308"/>
    </source>
</evidence>
<evidence type="ECO:0000256" key="5">
    <source>
        <dbReference type="ARBA" id="ARBA00013174"/>
    </source>
</evidence>
<dbReference type="Pfam" id="PF01066">
    <property type="entry name" value="CDP-OH_P_transf"/>
    <property type="match status" value="1"/>
</dbReference>
<evidence type="ECO:0000256" key="14">
    <source>
        <dbReference type="ARBA" id="ARBA00023264"/>
    </source>
</evidence>
<feature type="transmembrane region" description="Helical" evidence="17">
    <location>
        <begin position="190"/>
        <end position="218"/>
    </location>
</feature>
<evidence type="ECO:0000256" key="11">
    <source>
        <dbReference type="ARBA" id="ARBA00023098"/>
    </source>
</evidence>
<evidence type="ECO:0000256" key="12">
    <source>
        <dbReference type="ARBA" id="ARBA00023136"/>
    </source>
</evidence>
<feature type="transmembrane region" description="Helical" evidence="17">
    <location>
        <begin position="125"/>
        <end position="144"/>
    </location>
</feature>
<dbReference type="PROSITE" id="PS51257">
    <property type="entry name" value="PROKAR_LIPOPROTEIN"/>
    <property type="match status" value="1"/>
</dbReference>
<keyword evidence="14" id="KW-1208">Phospholipid metabolism</keyword>
<organism evidence="18 19">
    <name type="scientific">Sphingobacterium humi</name>
    <dbReference type="NCBI Taxonomy" id="1796905"/>
    <lineage>
        <taxon>Bacteria</taxon>
        <taxon>Pseudomonadati</taxon>
        <taxon>Bacteroidota</taxon>
        <taxon>Sphingobacteriia</taxon>
        <taxon>Sphingobacteriales</taxon>
        <taxon>Sphingobacteriaceae</taxon>
        <taxon>Sphingobacterium</taxon>
    </lineage>
</organism>
<comment type="similarity">
    <text evidence="4 16">Belongs to the CDP-alcohol phosphatidyltransferase class-I family.</text>
</comment>
<keyword evidence="9 17" id="KW-0812">Transmembrane</keyword>
<keyword evidence="10 17" id="KW-1133">Transmembrane helix</keyword>
<keyword evidence="12 17" id="KW-0472">Membrane</keyword>
<name>A0A6N8KX75_9SPHI</name>
<evidence type="ECO:0000256" key="10">
    <source>
        <dbReference type="ARBA" id="ARBA00022989"/>
    </source>
</evidence>
<dbReference type="GO" id="GO:0012505">
    <property type="term" value="C:endomembrane system"/>
    <property type="evidence" value="ECO:0007669"/>
    <property type="project" value="UniProtKB-SubCell"/>
</dbReference>
<keyword evidence="8 16" id="KW-0808">Transferase</keyword>
<evidence type="ECO:0000256" key="1">
    <source>
        <dbReference type="ARBA" id="ARBA00000287"/>
    </source>
</evidence>
<dbReference type="Proteomes" id="UP000435036">
    <property type="component" value="Unassembled WGS sequence"/>
</dbReference>
<dbReference type="GO" id="GO:0016020">
    <property type="term" value="C:membrane"/>
    <property type="evidence" value="ECO:0007669"/>
    <property type="project" value="UniProtKB-SubCell"/>
</dbReference>
<feature type="transmembrane region" description="Helical" evidence="17">
    <location>
        <begin position="94"/>
        <end position="113"/>
    </location>
</feature>
<evidence type="ECO:0000256" key="16">
    <source>
        <dbReference type="RuleBase" id="RU003750"/>
    </source>
</evidence>
<dbReference type="InterPro" id="IPR048254">
    <property type="entry name" value="CDP_ALCOHOL_P_TRANSF_CS"/>
</dbReference>
<dbReference type="OrthoDB" id="9777147at2"/>
<sequence length="234" mass="26257">MAFFMKKYIPNSITSLNLFSGCIGVLMALKGDFQAAFYCVLASGIFDFFDGMSARALHVKSLIGKELDSLADVISFGFLPGTVMYMLLKDASSHAYLPYLGFVMTVFSALRLAKFNIDTRQTTDFIGVNTPMNTFVIISLPFIAEQYPQVKQEFILLAIVAMSSFLLVSEIKLFSMKLSSLAWAPNKFKYLFLLVSLGLIIALQFLSLPIVLLLYILFSYLHFAQEKHQDRVEA</sequence>
<reference evidence="18 19" key="1">
    <citation type="submission" date="2019-12" db="EMBL/GenBank/DDBJ databases">
        <authorList>
            <person name="Dong K."/>
        </authorList>
    </citation>
    <scope>NUCLEOTIDE SEQUENCE [LARGE SCALE GENOMIC DNA]</scope>
    <source>
        <strain evidence="18 19">JCM 31225</strain>
    </source>
</reference>
<dbReference type="InterPro" id="IPR004533">
    <property type="entry name" value="CDP-diaglyc--ser_O-PTrfase"/>
</dbReference>
<accession>A0A6N8KX75</accession>
<protein>
    <recommendedName>
        <fullName evidence="6">CDP-diacylglycerol--serine O-phosphatidyltransferase</fullName>
        <ecNumber evidence="5">2.7.8.8</ecNumber>
    </recommendedName>
    <alternativeName>
        <fullName evidence="15">Phosphatidylserine synthase</fullName>
    </alternativeName>
</protein>
<comment type="caution">
    <text evidence="18">The sequence shown here is derived from an EMBL/GenBank/DDBJ whole genome shotgun (WGS) entry which is preliminary data.</text>
</comment>
<keyword evidence="19" id="KW-1185">Reference proteome</keyword>
<dbReference type="InterPro" id="IPR043130">
    <property type="entry name" value="CDP-OH_PTrfase_TM_dom"/>
</dbReference>
<keyword evidence="7" id="KW-0444">Lipid biosynthesis</keyword>
<evidence type="ECO:0000256" key="7">
    <source>
        <dbReference type="ARBA" id="ARBA00022516"/>
    </source>
</evidence>
<evidence type="ECO:0000256" key="9">
    <source>
        <dbReference type="ARBA" id="ARBA00022692"/>
    </source>
</evidence>
<evidence type="ECO:0000313" key="19">
    <source>
        <dbReference type="Proteomes" id="UP000435036"/>
    </source>
</evidence>
<feature type="transmembrane region" description="Helical" evidence="17">
    <location>
        <begin position="12"/>
        <end position="29"/>
    </location>
</feature>
<dbReference type="AlphaFoldDB" id="A0A6N8KX75"/>
<evidence type="ECO:0000313" key="18">
    <source>
        <dbReference type="EMBL" id="MVZ61339.1"/>
    </source>
</evidence>
<gene>
    <name evidence="18" type="primary">pssA</name>
    <name evidence="18" type="ORF">GQF63_04820</name>
</gene>
<evidence type="ECO:0000256" key="6">
    <source>
        <dbReference type="ARBA" id="ARBA00017171"/>
    </source>
</evidence>
<evidence type="ECO:0000256" key="8">
    <source>
        <dbReference type="ARBA" id="ARBA00022679"/>
    </source>
</evidence>
<evidence type="ECO:0000256" key="4">
    <source>
        <dbReference type="ARBA" id="ARBA00010441"/>
    </source>
</evidence>
<dbReference type="EMBL" id="WSQA01000003">
    <property type="protein sequence ID" value="MVZ61339.1"/>
    <property type="molecule type" value="Genomic_DNA"/>
</dbReference>
<evidence type="ECO:0000256" key="17">
    <source>
        <dbReference type="SAM" id="Phobius"/>
    </source>
</evidence>
<dbReference type="PROSITE" id="PS00379">
    <property type="entry name" value="CDP_ALCOHOL_P_TRANSF"/>
    <property type="match status" value="1"/>
</dbReference>
<dbReference type="GO" id="GO:0008654">
    <property type="term" value="P:phospholipid biosynthetic process"/>
    <property type="evidence" value="ECO:0007669"/>
    <property type="project" value="UniProtKB-KW"/>
</dbReference>
<dbReference type="GO" id="GO:0003882">
    <property type="term" value="F:CDP-diacylglycerol-serine O-phosphatidyltransferase activity"/>
    <property type="evidence" value="ECO:0007669"/>
    <property type="project" value="UniProtKB-EC"/>
</dbReference>
<evidence type="ECO:0000256" key="13">
    <source>
        <dbReference type="ARBA" id="ARBA00023209"/>
    </source>
</evidence>
<dbReference type="Gene3D" id="1.20.120.1760">
    <property type="match status" value="1"/>
</dbReference>
<feature type="transmembrane region" description="Helical" evidence="17">
    <location>
        <begin position="150"/>
        <end position="169"/>
    </location>
</feature>
<evidence type="ECO:0000256" key="2">
    <source>
        <dbReference type="ARBA" id="ARBA00004141"/>
    </source>
</evidence>
<dbReference type="NCBIfam" id="TIGR00473">
    <property type="entry name" value="pssA"/>
    <property type="match status" value="1"/>
</dbReference>
<dbReference type="EC" id="2.7.8.8" evidence="5"/>
<keyword evidence="11" id="KW-0443">Lipid metabolism</keyword>
<proteinExistence type="inferred from homology"/>